<dbReference type="InterPro" id="IPR000086">
    <property type="entry name" value="NUDIX_hydrolase_dom"/>
</dbReference>
<gene>
    <name evidence="4" type="ORF">A2717_04415</name>
</gene>
<dbReference type="InterPro" id="IPR020084">
    <property type="entry name" value="NUDIX_hydrolase_CS"/>
</dbReference>
<dbReference type="Gene3D" id="3.90.79.10">
    <property type="entry name" value="Nucleoside Triphosphate Pyrophosphohydrolase"/>
    <property type="match status" value="1"/>
</dbReference>
<evidence type="ECO:0000256" key="2">
    <source>
        <dbReference type="RuleBase" id="RU003476"/>
    </source>
</evidence>
<sequence>MKSGAGILAIKDGKILLVKAGIKSLQKDGSIAFPGGHIDPGETPEITAKREFTEETGLLANNLIDFPGNYVQASVERKDGWVDFSFKVFLCTNVSGELQASEETEPFWLDLEEARKMNLYGKNNEILEAAIKFLRG</sequence>
<dbReference type="Proteomes" id="UP000177610">
    <property type="component" value="Unassembled WGS sequence"/>
</dbReference>
<dbReference type="EMBL" id="MFEH01000004">
    <property type="protein sequence ID" value="OGE73847.1"/>
    <property type="molecule type" value="Genomic_DNA"/>
</dbReference>
<organism evidence="4 5">
    <name type="scientific">Candidatus Doudnabacteria bacterium RIFCSPHIGHO2_01_FULL_41_86</name>
    <dbReference type="NCBI Taxonomy" id="1817821"/>
    <lineage>
        <taxon>Bacteria</taxon>
        <taxon>Candidatus Doudnaibacteriota</taxon>
    </lineage>
</organism>
<evidence type="ECO:0000256" key="1">
    <source>
        <dbReference type="ARBA" id="ARBA00022801"/>
    </source>
</evidence>
<dbReference type="InterPro" id="IPR020476">
    <property type="entry name" value="Nudix_hydrolase"/>
</dbReference>
<reference evidence="4 5" key="1">
    <citation type="journal article" date="2016" name="Nat. Commun.">
        <title>Thousands of microbial genomes shed light on interconnected biogeochemical processes in an aquifer system.</title>
        <authorList>
            <person name="Anantharaman K."/>
            <person name="Brown C.T."/>
            <person name="Hug L.A."/>
            <person name="Sharon I."/>
            <person name="Castelle C.J."/>
            <person name="Probst A.J."/>
            <person name="Thomas B.C."/>
            <person name="Singh A."/>
            <person name="Wilkins M.J."/>
            <person name="Karaoz U."/>
            <person name="Brodie E.L."/>
            <person name="Williams K.H."/>
            <person name="Hubbard S.S."/>
            <person name="Banfield J.F."/>
        </authorList>
    </citation>
    <scope>NUCLEOTIDE SEQUENCE [LARGE SCALE GENOMIC DNA]</scope>
</reference>
<evidence type="ECO:0000259" key="3">
    <source>
        <dbReference type="PROSITE" id="PS51462"/>
    </source>
</evidence>
<evidence type="ECO:0000313" key="5">
    <source>
        <dbReference type="Proteomes" id="UP000177610"/>
    </source>
</evidence>
<dbReference type="SUPFAM" id="SSF55811">
    <property type="entry name" value="Nudix"/>
    <property type="match status" value="1"/>
</dbReference>
<evidence type="ECO:0000313" key="4">
    <source>
        <dbReference type="EMBL" id="OGE73847.1"/>
    </source>
</evidence>
<protein>
    <recommendedName>
        <fullName evidence="3">Nudix hydrolase domain-containing protein</fullName>
    </recommendedName>
</protein>
<dbReference type="PROSITE" id="PS51462">
    <property type="entry name" value="NUDIX"/>
    <property type="match status" value="1"/>
</dbReference>
<proteinExistence type="inferred from homology"/>
<dbReference type="PROSITE" id="PS00893">
    <property type="entry name" value="NUDIX_BOX"/>
    <property type="match status" value="1"/>
</dbReference>
<dbReference type="AlphaFoldDB" id="A0A1F5N866"/>
<dbReference type="STRING" id="1817821.A2717_04415"/>
<dbReference type="Pfam" id="PF00293">
    <property type="entry name" value="NUDIX"/>
    <property type="match status" value="1"/>
</dbReference>
<accession>A0A1F5N866</accession>
<keyword evidence="1 2" id="KW-0378">Hydrolase</keyword>
<comment type="caution">
    <text evidence="4">The sequence shown here is derived from an EMBL/GenBank/DDBJ whole genome shotgun (WGS) entry which is preliminary data.</text>
</comment>
<dbReference type="InterPro" id="IPR015797">
    <property type="entry name" value="NUDIX_hydrolase-like_dom_sf"/>
</dbReference>
<dbReference type="PRINTS" id="PR00502">
    <property type="entry name" value="NUDIXFAMILY"/>
</dbReference>
<dbReference type="PANTHER" id="PTHR43736">
    <property type="entry name" value="ADP-RIBOSE PYROPHOSPHATASE"/>
    <property type="match status" value="1"/>
</dbReference>
<dbReference type="PANTHER" id="PTHR43736:SF1">
    <property type="entry name" value="DIHYDRONEOPTERIN TRIPHOSPHATE DIPHOSPHATASE"/>
    <property type="match status" value="1"/>
</dbReference>
<dbReference type="GO" id="GO:0016787">
    <property type="term" value="F:hydrolase activity"/>
    <property type="evidence" value="ECO:0007669"/>
    <property type="project" value="UniProtKB-KW"/>
</dbReference>
<feature type="domain" description="Nudix hydrolase" evidence="3">
    <location>
        <begin position="1"/>
        <end position="131"/>
    </location>
</feature>
<comment type="similarity">
    <text evidence="2">Belongs to the Nudix hydrolase family.</text>
</comment>
<name>A0A1F5N866_9BACT</name>